<dbReference type="InterPro" id="IPR010730">
    <property type="entry name" value="HET"/>
</dbReference>
<name>A0A9P4T8C0_CURKU</name>
<evidence type="ECO:0000313" key="2">
    <source>
        <dbReference type="EMBL" id="KAF2997713.1"/>
    </source>
</evidence>
<comment type="caution">
    <text evidence="2">The sequence shown here is derived from an EMBL/GenBank/DDBJ whole genome shotgun (WGS) entry which is preliminary data.</text>
</comment>
<reference evidence="2" key="1">
    <citation type="submission" date="2019-04" db="EMBL/GenBank/DDBJ databases">
        <title>Sequencing of skin fungus with MAO and IRED activity.</title>
        <authorList>
            <person name="Marsaioli A.J."/>
            <person name="Bonatto J.M.C."/>
            <person name="Reis Junior O."/>
        </authorList>
    </citation>
    <scope>NUCLEOTIDE SEQUENCE</scope>
    <source>
        <strain evidence="2">30M1</strain>
    </source>
</reference>
<feature type="domain" description="Heterokaryon incompatibility" evidence="1">
    <location>
        <begin position="1"/>
        <end position="80"/>
    </location>
</feature>
<evidence type="ECO:0000259" key="1">
    <source>
        <dbReference type="Pfam" id="PF06985"/>
    </source>
</evidence>
<protein>
    <recommendedName>
        <fullName evidence="1">Heterokaryon incompatibility domain-containing protein</fullName>
    </recommendedName>
</protein>
<gene>
    <name evidence="2" type="ORF">E8E13_006810</name>
</gene>
<dbReference type="OrthoDB" id="4850726at2759"/>
<evidence type="ECO:0000313" key="3">
    <source>
        <dbReference type="Proteomes" id="UP000801428"/>
    </source>
</evidence>
<organism evidence="2 3">
    <name type="scientific">Curvularia kusanoi</name>
    <name type="common">Cochliobolus kusanoi</name>
    <dbReference type="NCBI Taxonomy" id="90978"/>
    <lineage>
        <taxon>Eukaryota</taxon>
        <taxon>Fungi</taxon>
        <taxon>Dikarya</taxon>
        <taxon>Ascomycota</taxon>
        <taxon>Pezizomycotina</taxon>
        <taxon>Dothideomycetes</taxon>
        <taxon>Pleosporomycetidae</taxon>
        <taxon>Pleosporales</taxon>
        <taxon>Pleosporineae</taxon>
        <taxon>Pleosporaceae</taxon>
        <taxon>Curvularia</taxon>
    </lineage>
</organism>
<dbReference type="PANTHER" id="PTHR24148">
    <property type="entry name" value="ANKYRIN REPEAT DOMAIN-CONTAINING PROTEIN 39 HOMOLOG-RELATED"/>
    <property type="match status" value="1"/>
</dbReference>
<dbReference type="Proteomes" id="UP000801428">
    <property type="component" value="Unassembled WGS sequence"/>
</dbReference>
<accession>A0A9P4T8C0</accession>
<dbReference type="Pfam" id="PF06985">
    <property type="entry name" value="HET"/>
    <property type="match status" value="1"/>
</dbReference>
<sequence>MRLIYSLAAEVVIWLGPESRNSDKAMELIIVLSDACKNGTDKSLGAEFRRNPEYIGGGAWLALSQLLERTYWHRMWIIQELCLAGTKAPILCGKKFVTWEQFYSALHTFGKHNTDIMFACIDHERKAAGLSASGLSRNKIIHIDFEHRKQAGNTGPQYMPLLDLARHSDASNPRDKIYGLLGLMDPAVSSVVTLDYNLSVEDVYTEFTRQYIEATQNLEILQQCRLGSSLLPSWVPDWRNKGHYRLFSGSHSPYKAGKGSLPSYRFRDDSHVLEIDGIVLDTVDGLGPAYFEHATSSMLEHGMFEPSNVANAYGSEESIKDAVWRTLTGDRTLRGRPTPDSYAAIMDLPD</sequence>
<keyword evidence="3" id="KW-1185">Reference proteome</keyword>
<proteinExistence type="predicted"/>
<dbReference type="AlphaFoldDB" id="A0A9P4T8C0"/>
<dbReference type="PANTHER" id="PTHR24148:SF73">
    <property type="entry name" value="HET DOMAIN PROTEIN (AFU_ORTHOLOGUE AFUA_8G01020)"/>
    <property type="match status" value="1"/>
</dbReference>
<dbReference type="EMBL" id="SWKU01000022">
    <property type="protein sequence ID" value="KAF2997713.1"/>
    <property type="molecule type" value="Genomic_DNA"/>
</dbReference>
<dbReference type="InterPro" id="IPR052895">
    <property type="entry name" value="HetReg/Transcr_Mod"/>
</dbReference>